<organism evidence="1 2">
    <name type="scientific">Bacteroides uniformis</name>
    <dbReference type="NCBI Taxonomy" id="820"/>
    <lineage>
        <taxon>Bacteria</taxon>
        <taxon>Pseudomonadati</taxon>
        <taxon>Bacteroidota</taxon>
        <taxon>Bacteroidia</taxon>
        <taxon>Bacteroidales</taxon>
        <taxon>Bacteroidaceae</taxon>
        <taxon>Bacteroides</taxon>
    </lineage>
</organism>
<evidence type="ECO:0000313" key="2">
    <source>
        <dbReference type="Proteomes" id="UP000263754"/>
    </source>
</evidence>
<sequence length="611" mass="70010">MSTPNYSKEVIKNRMYRHAMNYWGVKKVENLDPLVKVLLEALSSEIFGLSHDIETSQHRILDKIANMLTPDILVNVRPAHSVIHAFPRDIPKYTVDTDSGFFADIPKNKGQIVEEYSFYPLRRTEIYAGDVCRMICNGDIFNMDSTMTKELIYHAPYEMRGKFTRTAWIGLQLAPEIHKLDDLSFYFELPYREKKQSLYSMLAYAKWSLNGQPLTAMQGFPPEEETDEPESLFSICDIEKEINRDILSIYNNQFIRITTPIILSQEKASLFPEELKDYYMEDMLSSGELNPLYWFRVDFPSNFTLDCLEELKVSINAVVVQNKRLNEKIASVNDLTAVVPLTTSEQEYFFSVDSVMDAQNRLYTEIPFNGGSEKKGATYAVRYGGCERMNSRDIKEYLYRVLDLLQGRGAVIASLQKDTFSDEIQEMDRLLNSMERIINNIQSAVGSLSYLLADLPENADKLYISYYTTICERANGLPVGMGLLPQNSSCIDKRQVYFLTTTRGGKSIPASANRFDIYKYILTTRDRIYTKADIINFCCKELSGLVMSVDIKPGVMVSEKPGEGLISSIDVHLSVRTDSEREIPLLIDELKTKLVTRSPDHFNYRIFTQIV</sequence>
<evidence type="ECO:0000313" key="1">
    <source>
        <dbReference type="EMBL" id="RGI71703.1"/>
    </source>
</evidence>
<accession>A0A374ML43</accession>
<dbReference type="EMBL" id="QSOF01000045">
    <property type="protein sequence ID" value="RGI71703.1"/>
    <property type="molecule type" value="Genomic_DNA"/>
</dbReference>
<gene>
    <name evidence="1" type="ORF">DXD90_19080</name>
</gene>
<protein>
    <recommendedName>
        <fullName evidence="3">Flagellar protein FlgN</fullName>
    </recommendedName>
</protein>
<dbReference type="Proteomes" id="UP000263754">
    <property type="component" value="Unassembled WGS sequence"/>
</dbReference>
<proteinExistence type="predicted"/>
<reference evidence="1 2" key="1">
    <citation type="submission" date="2018-08" db="EMBL/GenBank/DDBJ databases">
        <title>A genome reference for cultivated species of the human gut microbiota.</title>
        <authorList>
            <person name="Zou Y."/>
            <person name="Xue W."/>
            <person name="Luo G."/>
        </authorList>
    </citation>
    <scope>NUCLEOTIDE SEQUENCE [LARGE SCALE GENOMIC DNA]</scope>
    <source>
        <strain evidence="1 2">TM10-17</strain>
    </source>
</reference>
<comment type="caution">
    <text evidence="1">The sequence shown here is derived from an EMBL/GenBank/DDBJ whole genome shotgun (WGS) entry which is preliminary data.</text>
</comment>
<dbReference type="AlphaFoldDB" id="A0A374ML43"/>
<dbReference type="RefSeq" id="WP_117963749.1">
    <property type="nucleotide sequence ID" value="NZ_QSOF01000045.1"/>
</dbReference>
<name>A0A374ML43_BACUN</name>
<evidence type="ECO:0008006" key="3">
    <source>
        <dbReference type="Google" id="ProtNLM"/>
    </source>
</evidence>